<reference evidence="2" key="1">
    <citation type="submission" date="2021-01" db="EMBL/GenBank/DDBJ databases">
        <authorList>
            <person name="Corre E."/>
            <person name="Pelletier E."/>
            <person name="Niang G."/>
            <person name="Scheremetjew M."/>
            <person name="Finn R."/>
            <person name="Kale V."/>
            <person name="Holt S."/>
            <person name="Cochrane G."/>
            <person name="Meng A."/>
            <person name="Brown T."/>
            <person name="Cohen L."/>
        </authorList>
    </citation>
    <scope>NUCLEOTIDE SEQUENCE</scope>
    <source>
        <strain evidence="2">NIES-2562</strain>
    </source>
</reference>
<dbReference type="EMBL" id="HBIB01022844">
    <property type="protein sequence ID" value="CAE0252701.1"/>
    <property type="molecule type" value="Transcribed_RNA"/>
</dbReference>
<sequence length="548" mass="60899">MQRKRQRQRIFLSPQEVSVSVPLFAFPLSVIDGKVSSVIDVKVSSVIMSPSLKRGKRDMCGGVSYPCSSDQHASSSSFLPSSHQITQEIPKVQSPSLPERGVKRRAERQENRHEVHKRTGKKNDKKEPKKTTESEAMSPVKAPVLPSSAPAPLTSVFPDFGGTLGRQEIASRPLPFFPRPLSGVQSSFRSPVVPPMEYPPPFLVQAGMRLLASHLKAGIGPMPAENGRHPTTGPFETTASSVPTTRTGRTDRVPSSASRTDHVPSSTRQRRTGELECASRPLESTRAYLDARYNVVMAKEERRALKKAKTMFFQRPSMDTKQLRMRWGKEAQIGFLAAVVCSVLTTVSKGNGFRCLRWDALPRLLELQPDDGNIFITKPFVAMFGLLSTVFDGQISVASIRHRGERTVNGVNLKQIVGTARGSGNYRVRWDAVVELMYMMGCRLSRVGHVTFFFTKEDSVVNGEIVRRLKNRPRQNEAVGNGMEGADRYRLPQEECEGYVPSQTPVPARKPSLRGTCAFTIDGKRRCRMEDFSQAFPVLFANLCVHGK</sequence>
<feature type="compositionally biased region" description="Basic and acidic residues" evidence="1">
    <location>
        <begin position="121"/>
        <end position="133"/>
    </location>
</feature>
<gene>
    <name evidence="2" type="ORF">PBIL07802_LOCUS14930</name>
</gene>
<feature type="region of interest" description="Disordered" evidence="1">
    <location>
        <begin position="87"/>
        <end position="153"/>
    </location>
</feature>
<evidence type="ECO:0000256" key="1">
    <source>
        <dbReference type="SAM" id="MobiDB-lite"/>
    </source>
</evidence>
<accession>A0A7S3G9H1</accession>
<name>A0A7S3G9H1_9EUKA</name>
<evidence type="ECO:0000313" key="2">
    <source>
        <dbReference type="EMBL" id="CAE0252701.1"/>
    </source>
</evidence>
<proteinExistence type="predicted"/>
<feature type="compositionally biased region" description="Polar residues" evidence="1">
    <location>
        <begin position="234"/>
        <end position="267"/>
    </location>
</feature>
<feature type="compositionally biased region" description="Low complexity" evidence="1">
    <location>
        <begin position="138"/>
        <end position="153"/>
    </location>
</feature>
<dbReference type="AlphaFoldDB" id="A0A7S3G9H1"/>
<protein>
    <submittedName>
        <fullName evidence="2">Uncharacterized protein</fullName>
    </submittedName>
</protein>
<organism evidence="2">
    <name type="scientific">Palpitomonas bilix</name>
    <dbReference type="NCBI Taxonomy" id="652834"/>
    <lineage>
        <taxon>Eukaryota</taxon>
        <taxon>Eukaryota incertae sedis</taxon>
    </lineage>
</organism>
<feature type="region of interest" description="Disordered" evidence="1">
    <location>
        <begin position="223"/>
        <end position="274"/>
    </location>
</feature>